<keyword evidence="3" id="KW-0547">Nucleotide-binding</keyword>
<reference evidence="7" key="1">
    <citation type="journal article" date="2019" name="Curr. Biol.">
        <title>Genome Sequence of Striga asiatica Provides Insight into the Evolution of Plant Parasitism.</title>
        <authorList>
            <person name="Yoshida S."/>
            <person name="Kim S."/>
            <person name="Wafula E.K."/>
            <person name="Tanskanen J."/>
            <person name="Kim Y.M."/>
            <person name="Honaas L."/>
            <person name="Yang Z."/>
            <person name="Spallek T."/>
            <person name="Conn C.E."/>
            <person name="Ichihashi Y."/>
            <person name="Cheong K."/>
            <person name="Cui S."/>
            <person name="Der J.P."/>
            <person name="Gundlach H."/>
            <person name="Jiao Y."/>
            <person name="Hori C."/>
            <person name="Ishida J.K."/>
            <person name="Kasahara H."/>
            <person name="Kiba T."/>
            <person name="Kim M.S."/>
            <person name="Koo N."/>
            <person name="Laohavisit A."/>
            <person name="Lee Y.H."/>
            <person name="Lumba S."/>
            <person name="McCourt P."/>
            <person name="Mortimer J.C."/>
            <person name="Mutuku J.M."/>
            <person name="Nomura T."/>
            <person name="Sasaki-Sekimoto Y."/>
            <person name="Seto Y."/>
            <person name="Wang Y."/>
            <person name="Wakatake T."/>
            <person name="Sakakibara H."/>
            <person name="Demura T."/>
            <person name="Yamaguchi S."/>
            <person name="Yoneyama K."/>
            <person name="Manabe R.I."/>
            <person name="Nelson D.C."/>
            <person name="Schulman A.H."/>
            <person name="Timko M.P."/>
            <person name="dePamphilis C.W."/>
            <person name="Choi D."/>
            <person name="Shirasu K."/>
        </authorList>
    </citation>
    <scope>NUCLEOTIDE SEQUENCE [LARGE SCALE GENOMIC DNA]</scope>
    <source>
        <strain evidence="7">cv. UVA1</strain>
    </source>
</reference>
<gene>
    <name evidence="6" type="ORF">STAS_03249</name>
</gene>
<dbReference type="PANTHER" id="PTHR48056">
    <property type="entry name" value="LRR RECEPTOR-LIKE SERINE/THREONINE-PROTEIN KINASE-RELATED"/>
    <property type="match status" value="1"/>
</dbReference>
<dbReference type="GO" id="GO:0016301">
    <property type="term" value="F:kinase activity"/>
    <property type="evidence" value="ECO:0007669"/>
    <property type="project" value="UniProtKB-KW"/>
</dbReference>
<keyword evidence="1" id="KW-0433">Leucine-rich repeat</keyword>
<proteinExistence type="predicted"/>
<keyword evidence="2" id="KW-0677">Repeat</keyword>
<dbReference type="AlphaFoldDB" id="A0A5A7P3X0"/>
<name>A0A5A7P3X0_STRAF</name>
<evidence type="ECO:0000256" key="4">
    <source>
        <dbReference type="ARBA" id="ARBA00022840"/>
    </source>
</evidence>
<evidence type="ECO:0000313" key="6">
    <source>
        <dbReference type="EMBL" id="GER27533.1"/>
    </source>
</evidence>
<sequence length="162" mass="17961">MGKDWLELNRDQEAAFELSEEVGNLLMNGFTGPAPRDLGRFSPLDTIDISENRFSIRVPLPEGELAELNAICSNLRGEIPESIFELEALLCTLDICRSEISGRSIGKLKSFRALPEQSNGDDCPTVNRMSGEILYRTGNLTRLTVFRNNGFGEMCNLISFAA</sequence>
<evidence type="ECO:0000256" key="3">
    <source>
        <dbReference type="ARBA" id="ARBA00022741"/>
    </source>
</evidence>
<dbReference type="GO" id="GO:0033612">
    <property type="term" value="F:receptor serine/threonine kinase binding"/>
    <property type="evidence" value="ECO:0007669"/>
    <property type="project" value="TreeGrafter"/>
</dbReference>
<keyword evidence="6" id="KW-0418">Kinase</keyword>
<dbReference type="PANTHER" id="PTHR48056:SF81">
    <property type="entry name" value="RECEPTOR PROTEIN-TYROSINE KINASE CEPR1"/>
    <property type="match status" value="1"/>
</dbReference>
<keyword evidence="7" id="KW-1185">Reference proteome</keyword>
<keyword evidence="5" id="KW-0325">Glycoprotein</keyword>
<dbReference type="Gene3D" id="3.80.10.10">
    <property type="entry name" value="Ribonuclease Inhibitor"/>
    <property type="match status" value="1"/>
</dbReference>
<dbReference type="InterPro" id="IPR050647">
    <property type="entry name" value="Plant_LRR-RLKs"/>
</dbReference>
<protein>
    <submittedName>
        <fullName evidence="6">Leucine-rich receptor-like protein kinase family protein</fullName>
    </submittedName>
</protein>
<keyword evidence="6" id="KW-0675">Receptor</keyword>
<accession>A0A5A7P3X0</accession>
<keyword evidence="4" id="KW-0067">ATP-binding</keyword>
<comment type="caution">
    <text evidence="6">The sequence shown here is derived from an EMBL/GenBank/DDBJ whole genome shotgun (WGS) entry which is preliminary data.</text>
</comment>
<evidence type="ECO:0000256" key="2">
    <source>
        <dbReference type="ARBA" id="ARBA00022737"/>
    </source>
</evidence>
<organism evidence="6 7">
    <name type="scientific">Striga asiatica</name>
    <name type="common">Asiatic witchweed</name>
    <name type="synonym">Buchnera asiatica</name>
    <dbReference type="NCBI Taxonomy" id="4170"/>
    <lineage>
        <taxon>Eukaryota</taxon>
        <taxon>Viridiplantae</taxon>
        <taxon>Streptophyta</taxon>
        <taxon>Embryophyta</taxon>
        <taxon>Tracheophyta</taxon>
        <taxon>Spermatophyta</taxon>
        <taxon>Magnoliopsida</taxon>
        <taxon>eudicotyledons</taxon>
        <taxon>Gunneridae</taxon>
        <taxon>Pentapetalae</taxon>
        <taxon>asterids</taxon>
        <taxon>lamiids</taxon>
        <taxon>Lamiales</taxon>
        <taxon>Orobanchaceae</taxon>
        <taxon>Buchnereae</taxon>
        <taxon>Striga</taxon>
    </lineage>
</organism>
<evidence type="ECO:0000313" key="7">
    <source>
        <dbReference type="Proteomes" id="UP000325081"/>
    </source>
</evidence>
<dbReference type="EMBL" id="BKCP01002002">
    <property type="protein sequence ID" value="GER27533.1"/>
    <property type="molecule type" value="Genomic_DNA"/>
</dbReference>
<dbReference type="InterPro" id="IPR032675">
    <property type="entry name" value="LRR_dom_sf"/>
</dbReference>
<dbReference type="GO" id="GO:0005524">
    <property type="term" value="F:ATP binding"/>
    <property type="evidence" value="ECO:0007669"/>
    <property type="project" value="UniProtKB-KW"/>
</dbReference>
<evidence type="ECO:0000256" key="1">
    <source>
        <dbReference type="ARBA" id="ARBA00022614"/>
    </source>
</evidence>
<keyword evidence="6" id="KW-0808">Transferase</keyword>
<evidence type="ECO:0000256" key="5">
    <source>
        <dbReference type="ARBA" id="ARBA00023180"/>
    </source>
</evidence>
<dbReference type="SUPFAM" id="SSF52058">
    <property type="entry name" value="L domain-like"/>
    <property type="match status" value="1"/>
</dbReference>
<dbReference type="Proteomes" id="UP000325081">
    <property type="component" value="Unassembled WGS sequence"/>
</dbReference>